<feature type="transmembrane region" description="Helical" evidence="7">
    <location>
        <begin position="61"/>
        <end position="84"/>
    </location>
</feature>
<feature type="transmembrane region" description="Helical" evidence="7">
    <location>
        <begin position="171"/>
        <end position="192"/>
    </location>
</feature>
<evidence type="ECO:0000256" key="3">
    <source>
        <dbReference type="ARBA" id="ARBA00022475"/>
    </source>
</evidence>
<dbReference type="GO" id="GO:0005886">
    <property type="term" value="C:plasma membrane"/>
    <property type="evidence" value="ECO:0007669"/>
    <property type="project" value="UniProtKB-SubCell"/>
</dbReference>
<organism evidence="10 11">
    <name type="scientific">Salinarimonas ramus</name>
    <dbReference type="NCBI Taxonomy" id="690164"/>
    <lineage>
        <taxon>Bacteria</taxon>
        <taxon>Pseudomonadati</taxon>
        <taxon>Pseudomonadota</taxon>
        <taxon>Alphaproteobacteria</taxon>
        <taxon>Hyphomicrobiales</taxon>
        <taxon>Salinarimonadaceae</taxon>
        <taxon>Salinarimonas</taxon>
    </lineage>
</organism>
<feature type="region of interest" description="Disordered" evidence="8">
    <location>
        <begin position="1"/>
        <end position="46"/>
    </location>
</feature>
<feature type="transmembrane region" description="Helical" evidence="7">
    <location>
        <begin position="134"/>
        <end position="159"/>
    </location>
</feature>
<comment type="similarity">
    <text evidence="7">Belongs to the binding-protein-dependent transport system permease family.</text>
</comment>
<feature type="transmembrane region" description="Helical" evidence="7">
    <location>
        <begin position="301"/>
        <end position="322"/>
    </location>
</feature>
<evidence type="ECO:0000313" key="10">
    <source>
        <dbReference type="EMBL" id="GGK29516.1"/>
    </source>
</evidence>
<name>A0A917V373_9HYPH</name>
<feature type="domain" description="ABC transmembrane type-1" evidence="9">
    <location>
        <begin position="132"/>
        <end position="322"/>
    </location>
</feature>
<dbReference type="Proteomes" id="UP000600449">
    <property type="component" value="Unassembled WGS sequence"/>
</dbReference>
<evidence type="ECO:0000256" key="4">
    <source>
        <dbReference type="ARBA" id="ARBA00022692"/>
    </source>
</evidence>
<comment type="subcellular location">
    <subcellularLocation>
        <location evidence="1 7">Cell membrane</location>
        <topology evidence="1 7">Multi-pass membrane protein</topology>
    </subcellularLocation>
</comment>
<dbReference type="CDD" id="cd06261">
    <property type="entry name" value="TM_PBP2"/>
    <property type="match status" value="1"/>
</dbReference>
<keyword evidence="4 7" id="KW-0812">Transmembrane</keyword>
<keyword evidence="3" id="KW-1003">Cell membrane</keyword>
<gene>
    <name evidence="10" type="ORF">GCM10011322_14860</name>
</gene>
<sequence>MTDLTPHAAARPVAGPAAGMPQSAGRPGEAAGASDKGVPPPAPDKGESLLRRHVSSFFESWSAIIGLVLLVASVAAALLAPWFAPQDPYDLANLSIMDNMLPPGEIFGMGQTAYLGTDDQGRDMLSAILYGLRVSLTVGASSVLIAAVIGASLGVLAAYAGGRVESFVMRVVDLQLSFPAILVALVLLAVFGRGVDKVVIALVVVQWAYYARTVRGSALVEKRREYIEAARCLALPRRRIVFRHLLPNCIPPLIVVATVQIANAIALESTLSFLGVGVPVTEPSLGMLIANGYGYLLSGNYWISTFPGVALVIVIVAINLVGDRLRDVLNPRLAK</sequence>
<dbReference type="AlphaFoldDB" id="A0A917V373"/>
<dbReference type="Gene3D" id="1.10.3720.10">
    <property type="entry name" value="MetI-like"/>
    <property type="match status" value="1"/>
</dbReference>
<evidence type="ECO:0000256" key="6">
    <source>
        <dbReference type="ARBA" id="ARBA00023136"/>
    </source>
</evidence>
<evidence type="ECO:0000256" key="2">
    <source>
        <dbReference type="ARBA" id="ARBA00022448"/>
    </source>
</evidence>
<dbReference type="InterPro" id="IPR025966">
    <property type="entry name" value="OppC_N"/>
</dbReference>
<keyword evidence="5 7" id="KW-1133">Transmembrane helix</keyword>
<dbReference type="PANTHER" id="PTHR43386:SF26">
    <property type="entry name" value="ABC TRANSPORTER PERMEASE PROTEIN"/>
    <property type="match status" value="1"/>
</dbReference>
<reference evidence="10 11" key="1">
    <citation type="journal article" date="2014" name="Int. J. Syst. Evol. Microbiol.">
        <title>Complete genome sequence of Corynebacterium casei LMG S-19264T (=DSM 44701T), isolated from a smear-ripened cheese.</title>
        <authorList>
            <consortium name="US DOE Joint Genome Institute (JGI-PGF)"/>
            <person name="Walter F."/>
            <person name="Albersmeier A."/>
            <person name="Kalinowski J."/>
            <person name="Ruckert C."/>
        </authorList>
    </citation>
    <scope>NUCLEOTIDE SEQUENCE [LARGE SCALE GENOMIC DNA]</scope>
    <source>
        <strain evidence="10 11">CGMCC 1.9161</strain>
    </source>
</reference>
<feature type="compositionally biased region" description="Low complexity" evidence="8">
    <location>
        <begin position="1"/>
        <end position="21"/>
    </location>
</feature>
<proteinExistence type="inferred from homology"/>
<dbReference type="GO" id="GO:0055085">
    <property type="term" value="P:transmembrane transport"/>
    <property type="evidence" value="ECO:0007669"/>
    <property type="project" value="InterPro"/>
</dbReference>
<feature type="transmembrane region" description="Helical" evidence="7">
    <location>
        <begin position="245"/>
        <end position="266"/>
    </location>
</feature>
<dbReference type="Pfam" id="PF00528">
    <property type="entry name" value="BPD_transp_1"/>
    <property type="match status" value="1"/>
</dbReference>
<dbReference type="SUPFAM" id="SSF161098">
    <property type="entry name" value="MetI-like"/>
    <property type="match status" value="1"/>
</dbReference>
<keyword evidence="6 7" id="KW-0472">Membrane</keyword>
<evidence type="ECO:0000313" key="11">
    <source>
        <dbReference type="Proteomes" id="UP000600449"/>
    </source>
</evidence>
<dbReference type="InterPro" id="IPR000515">
    <property type="entry name" value="MetI-like"/>
</dbReference>
<evidence type="ECO:0000259" key="9">
    <source>
        <dbReference type="PROSITE" id="PS50928"/>
    </source>
</evidence>
<evidence type="ECO:0000256" key="1">
    <source>
        <dbReference type="ARBA" id="ARBA00004651"/>
    </source>
</evidence>
<dbReference type="Pfam" id="PF12911">
    <property type="entry name" value="OppC_N"/>
    <property type="match status" value="1"/>
</dbReference>
<protein>
    <submittedName>
        <fullName evidence="10">Peptide ABC transporter permease</fullName>
    </submittedName>
</protein>
<accession>A0A917V373</accession>
<keyword evidence="11" id="KW-1185">Reference proteome</keyword>
<dbReference type="InterPro" id="IPR050366">
    <property type="entry name" value="BP-dependent_transpt_permease"/>
</dbReference>
<evidence type="ECO:0000256" key="8">
    <source>
        <dbReference type="SAM" id="MobiDB-lite"/>
    </source>
</evidence>
<feature type="transmembrane region" description="Helical" evidence="7">
    <location>
        <begin position="198"/>
        <end position="214"/>
    </location>
</feature>
<evidence type="ECO:0000256" key="7">
    <source>
        <dbReference type="RuleBase" id="RU363032"/>
    </source>
</evidence>
<dbReference type="EMBL" id="BMMF01000004">
    <property type="protein sequence ID" value="GGK29516.1"/>
    <property type="molecule type" value="Genomic_DNA"/>
</dbReference>
<keyword evidence="2 7" id="KW-0813">Transport</keyword>
<dbReference type="PANTHER" id="PTHR43386">
    <property type="entry name" value="OLIGOPEPTIDE TRANSPORT SYSTEM PERMEASE PROTEIN APPC"/>
    <property type="match status" value="1"/>
</dbReference>
<evidence type="ECO:0000256" key="5">
    <source>
        <dbReference type="ARBA" id="ARBA00022989"/>
    </source>
</evidence>
<comment type="caution">
    <text evidence="10">The sequence shown here is derived from an EMBL/GenBank/DDBJ whole genome shotgun (WGS) entry which is preliminary data.</text>
</comment>
<dbReference type="PROSITE" id="PS50928">
    <property type="entry name" value="ABC_TM1"/>
    <property type="match status" value="1"/>
</dbReference>
<dbReference type="InterPro" id="IPR035906">
    <property type="entry name" value="MetI-like_sf"/>
</dbReference>